<comment type="caution">
    <text evidence="1">The sequence shown here is derived from an EMBL/GenBank/DDBJ whole genome shotgun (WGS) entry which is preliminary data.</text>
</comment>
<gene>
    <name evidence="1" type="ORF">H0235_014417</name>
</gene>
<proteinExistence type="predicted"/>
<evidence type="ECO:0000313" key="1">
    <source>
        <dbReference type="EMBL" id="KAF7406761.1"/>
    </source>
</evidence>
<organism evidence="1 2">
    <name type="scientific">Vespula pensylvanica</name>
    <name type="common">Western yellow jacket</name>
    <name type="synonym">Wasp</name>
    <dbReference type="NCBI Taxonomy" id="30213"/>
    <lineage>
        <taxon>Eukaryota</taxon>
        <taxon>Metazoa</taxon>
        <taxon>Ecdysozoa</taxon>
        <taxon>Arthropoda</taxon>
        <taxon>Hexapoda</taxon>
        <taxon>Insecta</taxon>
        <taxon>Pterygota</taxon>
        <taxon>Neoptera</taxon>
        <taxon>Endopterygota</taxon>
        <taxon>Hymenoptera</taxon>
        <taxon>Apocrita</taxon>
        <taxon>Aculeata</taxon>
        <taxon>Vespoidea</taxon>
        <taxon>Vespidae</taxon>
        <taxon>Vespinae</taxon>
        <taxon>Vespula</taxon>
    </lineage>
</organism>
<keyword evidence="2" id="KW-1185">Reference proteome</keyword>
<reference evidence="1" key="1">
    <citation type="journal article" date="2020" name="G3 (Bethesda)">
        <title>High-Quality Assemblies for Three Invasive Social Wasps from the &lt;i&gt;Vespula&lt;/i&gt; Genus.</title>
        <authorList>
            <person name="Harrop T.W.R."/>
            <person name="Guhlin J."/>
            <person name="McLaughlin G.M."/>
            <person name="Permina E."/>
            <person name="Stockwell P."/>
            <person name="Gilligan J."/>
            <person name="Le Lec M.F."/>
            <person name="Gruber M.A.M."/>
            <person name="Quinn O."/>
            <person name="Lovegrove M."/>
            <person name="Duncan E.J."/>
            <person name="Remnant E.J."/>
            <person name="Van Eeckhoven J."/>
            <person name="Graham B."/>
            <person name="Knapp R.A."/>
            <person name="Langford K.W."/>
            <person name="Kronenberg Z."/>
            <person name="Press M.O."/>
            <person name="Eacker S.M."/>
            <person name="Wilson-Rankin E.E."/>
            <person name="Purcell J."/>
            <person name="Lester P.J."/>
            <person name="Dearden P.K."/>
        </authorList>
    </citation>
    <scope>NUCLEOTIDE SEQUENCE</scope>
    <source>
        <strain evidence="1">Volc-1</strain>
    </source>
</reference>
<accession>A0A834KHC2</accession>
<sequence>MKVLYSQLPSQIIRTRFKDEDRDRERFEGRMEDAGAIEGASEYRKGRVKEDRGCRPAPEALTRSNPCFTNRAVRGKKPPAGVTLGLHPPLPHQRTYLITLASVTL</sequence>
<dbReference type="AlphaFoldDB" id="A0A834KHC2"/>
<evidence type="ECO:0000313" key="2">
    <source>
        <dbReference type="Proteomes" id="UP000600918"/>
    </source>
</evidence>
<protein>
    <submittedName>
        <fullName evidence="1">Uncharacterized protein</fullName>
    </submittedName>
</protein>
<dbReference type="EMBL" id="JACSDY010000015">
    <property type="protein sequence ID" value="KAF7406761.1"/>
    <property type="molecule type" value="Genomic_DNA"/>
</dbReference>
<dbReference type="Proteomes" id="UP000600918">
    <property type="component" value="Unassembled WGS sequence"/>
</dbReference>
<name>A0A834KHC2_VESPE</name>